<keyword evidence="2" id="KW-1185">Reference proteome</keyword>
<dbReference type="RefSeq" id="WP_225944107.1">
    <property type="nucleotide sequence ID" value="NZ_JACHJQ010000007.1"/>
</dbReference>
<gene>
    <name evidence="1" type="ORF">FHR82_006789</name>
</gene>
<evidence type="ECO:0000313" key="1">
    <source>
        <dbReference type="EMBL" id="MBB4910531.1"/>
    </source>
</evidence>
<dbReference type="AlphaFoldDB" id="A0A7W7VHK9"/>
<sequence length="273" mass="30482">MTAPIGAAARIARLRRSMSELDLTALNSLDRLRLLTTNHVQRLHLATGSPATRSRRTRALLRRLTDRGLVVRLPRDIGGHRAGSATSTFCLTRLGQAVLTAPEVPPRRRMLWQTKPYFQDHMLAVAELYVGLVEACRDKNAELLAFEAEPTCWRRFSGPGGETLILKPDAVVRVGTGDFELASFIEVDLGTESLPTIHRKCQVYLRYWRSGQEQRDHGVFPRVWWLVHDLARLKAIVRVVGRLPSDAQPLFAIALTEEAADQLVQLPAPGDTA</sequence>
<proteinExistence type="predicted"/>
<dbReference type="EMBL" id="JACHJQ010000007">
    <property type="protein sequence ID" value="MBB4910531.1"/>
    <property type="molecule type" value="Genomic_DNA"/>
</dbReference>
<evidence type="ECO:0000313" key="2">
    <source>
        <dbReference type="Proteomes" id="UP000520767"/>
    </source>
</evidence>
<dbReference type="InterPro" id="IPR025855">
    <property type="entry name" value="Replic_Relax"/>
</dbReference>
<protein>
    <recommendedName>
        <fullName evidence="3">Protein involved in plasmid replication-relaxation</fullName>
    </recommendedName>
</protein>
<comment type="caution">
    <text evidence="1">The sequence shown here is derived from an EMBL/GenBank/DDBJ whole genome shotgun (WGS) entry which is preliminary data.</text>
</comment>
<dbReference type="Pfam" id="PF13814">
    <property type="entry name" value="Replic_Relax"/>
    <property type="match status" value="1"/>
</dbReference>
<organism evidence="1 2">
    <name type="scientific">Actinophytocola algeriensis</name>
    <dbReference type="NCBI Taxonomy" id="1768010"/>
    <lineage>
        <taxon>Bacteria</taxon>
        <taxon>Bacillati</taxon>
        <taxon>Actinomycetota</taxon>
        <taxon>Actinomycetes</taxon>
        <taxon>Pseudonocardiales</taxon>
        <taxon>Pseudonocardiaceae</taxon>
    </lineage>
</organism>
<evidence type="ECO:0008006" key="3">
    <source>
        <dbReference type="Google" id="ProtNLM"/>
    </source>
</evidence>
<reference evidence="1 2" key="1">
    <citation type="submission" date="2020-08" db="EMBL/GenBank/DDBJ databases">
        <title>Genomic Encyclopedia of Type Strains, Phase III (KMG-III): the genomes of soil and plant-associated and newly described type strains.</title>
        <authorList>
            <person name="Whitman W."/>
        </authorList>
    </citation>
    <scope>NUCLEOTIDE SEQUENCE [LARGE SCALE GENOMIC DNA]</scope>
    <source>
        <strain evidence="1 2">CECT 8960</strain>
    </source>
</reference>
<dbReference type="Proteomes" id="UP000520767">
    <property type="component" value="Unassembled WGS sequence"/>
</dbReference>
<name>A0A7W7VHK9_9PSEU</name>
<accession>A0A7W7VHK9</accession>